<keyword evidence="1" id="KW-0472">Membrane</keyword>
<gene>
    <name evidence="2" type="ORF">GJV76_02155</name>
</gene>
<protein>
    <submittedName>
        <fullName evidence="2">Uncharacterized protein</fullName>
    </submittedName>
</protein>
<evidence type="ECO:0000256" key="1">
    <source>
        <dbReference type="SAM" id="Phobius"/>
    </source>
</evidence>
<evidence type="ECO:0000313" key="2">
    <source>
        <dbReference type="EMBL" id="MTG96956.1"/>
    </source>
</evidence>
<evidence type="ECO:0000313" key="3">
    <source>
        <dbReference type="Proteomes" id="UP000438760"/>
    </source>
</evidence>
<keyword evidence="1" id="KW-1133">Transmembrane helix</keyword>
<accession>A0A6I3LHA7</accession>
<organism evidence="2 3">
    <name type="scientific">Myroides albus</name>
    <dbReference type="NCBI Taxonomy" id="2562892"/>
    <lineage>
        <taxon>Bacteria</taxon>
        <taxon>Pseudomonadati</taxon>
        <taxon>Bacteroidota</taxon>
        <taxon>Flavobacteriia</taxon>
        <taxon>Flavobacteriales</taxon>
        <taxon>Flavobacteriaceae</taxon>
        <taxon>Myroides</taxon>
    </lineage>
</organism>
<dbReference type="OrthoDB" id="705212at2"/>
<sequence>MVQVKAVDAVKNETENKWVRGLLVYGFEKLSIDDIPFNDPNIDIRDIVKIKVVDFIKEMAEPSKGLFWYLVLYHWIVLGIIIFTR</sequence>
<keyword evidence="3" id="KW-1185">Reference proteome</keyword>
<proteinExistence type="predicted"/>
<keyword evidence="1" id="KW-0812">Transmembrane</keyword>
<dbReference type="EMBL" id="WMJX01000002">
    <property type="protein sequence ID" value="MTG96956.1"/>
    <property type="molecule type" value="Genomic_DNA"/>
</dbReference>
<reference evidence="2 3" key="1">
    <citation type="submission" date="2019-11" db="EMBL/GenBank/DDBJ databases">
        <title>Genome of Strain BIT-d1.</title>
        <authorList>
            <person name="Yang Y."/>
        </authorList>
    </citation>
    <scope>NUCLEOTIDE SEQUENCE [LARGE SCALE GENOMIC DNA]</scope>
    <source>
        <strain evidence="2 3">BIT-d1</strain>
    </source>
</reference>
<dbReference type="Proteomes" id="UP000438760">
    <property type="component" value="Unassembled WGS sequence"/>
</dbReference>
<name>A0A6I3LHA7_9FLAO</name>
<feature type="transmembrane region" description="Helical" evidence="1">
    <location>
        <begin position="66"/>
        <end position="84"/>
    </location>
</feature>
<dbReference type="AlphaFoldDB" id="A0A6I3LHA7"/>
<comment type="caution">
    <text evidence="2">The sequence shown here is derived from an EMBL/GenBank/DDBJ whole genome shotgun (WGS) entry which is preliminary data.</text>
</comment>